<accession>A0A4C1ZME4</accession>
<evidence type="ECO:0000313" key="3">
    <source>
        <dbReference type="Proteomes" id="UP000299102"/>
    </source>
</evidence>
<dbReference type="Proteomes" id="UP000299102">
    <property type="component" value="Unassembled WGS sequence"/>
</dbReference>
<dbReference type="OrthoDB" id="10622458at2759"/>
<reference evidence="2 3" key="1">
    <citation type="journal article" date="2019" name="Commun. Biol.">
        <title>The bagworm genome reveals a unique fibroin gene that provides high tensile strength.</title>
        <authorList>
            <person name="Kono N."/>
            <person name="Nakamura H."/>
            <person name="Ohtoshi R."/>
            <person name="Tomita M."/>
            <person name="Numata K."/>
            <person name="Arakawa K."/>
        </authorList>
    </citation>
    <scope>NUCLEOTIDE SEQUENCE [LARGE SCALE GENOMIC DNA]</scope>
</reference>
<proteinExistence type="predicted"/>
<organism evidence="2 3">
    <name type="scientific">Eumeta variegata</name>
    <name type="common">Bagworm moth</name>
    <name type="synonym">Eumeta japonica</name>
    <dbReference type="NCBI Taxonomy" id="151549"/>
    <lineage>
        <taxon>Eukaryota</taxon>
        <taxon>Metazoa</taxon>
        <taxon>Ecdysozoa</taxon>
        <taxon>Arthropoda</taxon>
        <taxon>Hexapoda</taxon>
        <taxon>Insecta</taxon>
        <taxon>Pterygota</taxon>
        <taxon>Neoptera</taxon>
        <taxon>Endopterygota</taxon>
        <taxon>Lepidoptera</taxon>
        <taxon>Glossata</taxon>
        <taxon>Ditrysia</taxon>
        <taxon>Tineoidea</taxon>
        <taxon>Psychidae</taxon>
        <taxon>Oiketicinae</taxon>
        <taxon>Eumeta</taxon>
    </lineage>
</organism>
<feature type="region of interest" description="Disordered" evidence="1">
    <location>
        <begin position="83"/>
        <end position="103"/>
    </location>
</feature>
<protein>
    <submittedName>
        <fullName evidence="2">Uncharacterized protein</fullName>
    </submittedName>
</protein>
<dbReference type="EMBL" id="BGZK01001929">
    <property type="protein sequence ID" value="GBP88393.1"/>
    <property type="molecule type" value="Genomic_DNA"/>
</dbReference>
<comment type="caution">
    <text evidence="2">The sequence shown here is derived from an EMBL/GenBank/DDBJ whole genome shotgun (WGS) entry which is preliminary data.</text>
</comment>
<evidence type="ECO:0000256" key="1">
    <source>
        <dbReference type="SAM" id="MobiDB-lite"/>
    </source>
</evidence>
<gene>
    <name evidence="2" type="ORF">EVAR_58995_1</name>
</gene>
<name>A0A4C1ZME4_EUMVA</name>
<evidence type="ECO:0000313" key="2">
    <source>
        <dbReference type="EMBL" id="GBP88393.1"/>
    </source>
</evidence>
<dbReference type="AlphaFoldDB" id="A0A4C1ZME4"/>
<sequence>MADNGHSIHTSTTAELCGSLIERQLQTAITHTYENSAPTGIVSKTTPVILISQAVRETSPYRPIRLTDSRLRNASVALKRLGLSGAGGAGGRDQQTENSNKAINSALRANNINQTVASRAAAANPRHAHAAARAARLN</sequence>
<keyword evidence="3" id="KW-1185">Reference proteome</keyword>